<dbReference type="InterPro" id="IPR013324">
    <property type="entry name" value="RNA_pol_sigma_r3/r4-like"/>
</dbReference>
<evidence type="ECO:0000256" key="1">
    <source>
        <dbReference type="ARBA" id="ARBA00010641"/>
    </source>
</evidence>
<comment type="similarity">
    <text evidence="1">Belongs to the sigma-70 factor family. ECF subfamily.</text>
</comment>
<accession>A0ABP6E2S1</accession>
<feature type="domain" description="RNA polymerase sigma factor 70 region 4 type 2" evidence="5">
    <location>
        <begin position="2"/>
        <end position="37"/>
    </location>
</feature>
<keyword evidence="4" id="KW-0804">Transcription</keyword>
<protein>
    <recommendedName>
        <fullName evidence="5">RNA polymerase sigma factor 70 region 4 type 2 domain-containing protein</fullName>
    </recommendedName>
</protein>
<sequence length="49" mass="5255">MVLLIALAGLTHAEVAEALGIPYGTVASRLNRARKQLRKTLGDLEDHDG</sequence>
<reference evidence="7" key="1">
    <citation type="journal article" date="2019" name="Int. J. Syst. Evol. Microbiol.">
        <title>The Global Catalogue of Microorganisms (GCM) 10K type strain sequencing project: providing services to taxonomists for standard genome sequencing and annotation.</title>
        <authorList>
            <consortium name="The Broad Institute Genomics Platform"/>
            <consortium name="The Broad Institute Genome Sequencing Center for Infectious Disease"/>
            <person name="Wu L."/>
            <person name="Ma J."/>
        </authorList>
    </citation>
    <scope>NUCLEOTIDE SEQUENCE [LARGE SCALE GENOMIC DNA]</scope>
    <source>
        <strain evidence="7">JCM 6835</strain>
    </source>
</reference>
<dbReference type="Gene3D" id="1.10.10.10">
    <property type="entry name" value="Winged helix-like DNA-binding domain superfamily/Winged helix DNA-binding domain"/>
    <property type="match status" value="1"/>
</dbReference>
<proteinExistence type="inferred from homology"/>
<gene>
    <name evidence="6" type="ORF">GCM10010412_025870</name>
</gene>
<organism evidence="6 7">
    <name type="scientific">Nonomuraea recticatena</name>
    <dbReference type="NCBI Taxonomy" id="46178"/>
    <lineage>
        <taxon>Bacteria</taxon>
        <taxon>Bacillati</taxon>
        <taxon>Actinomycetota</taxon>
        <taxon>Actinomycetes</taxon>
        <taxon>Streptosporangiales</taxon>
        <taxon>Streptosporangiaceae</taxon>
        <taxon>Nonomuraea</taxon>
    </lineage>
</organism>
<evidence type="ECO:0000259" key="5">
    <source>
        <dbReference type="Pfam" id="PF08281"/>
    </source>
</evidence>
<evidence type="ECO:0000313" key="6">
    <source>
        <dbReference type="EMBL" id="GAA2656085.1"/>
    </source>
</evidence>
<dbReference type="EMBL" id="BAAATE010000005">
    <property type="protein sequence ID" value="GAA2656085.1"/>
    <property type="molecule type" value="Genomic_DNA"/>
</dbReference>
<evidence type="ECO:0000256" key="3">
    <source>
        <dbReference type="ARBA" id="ARBA00023082"/>
    </source>
</evidence>
<keyword evidence="2" id="KW-0805">Transcription regulation</keyword>
<name>A0ABP6E2S1_9ACTN</name>
<evidence type="ECO:0000256" key="2">
    <source>
        <dbReference type="ARBA" id="ARBA00023015"/>
    </source>
</evidence>
<dbReference type="Proteomes" id="UP001501666">
    <property type="component" value="Unassembled WGS sequence"/>
</dbReference>
<keyword evidence="3" id="KW-0731">Sigma factor</keyword>
<dbReference type="SUPFAM" id="SSF88659">
    <property type="entry name" value="Sigma3 and sigma4 domains of RNA polymerase sigma factors"/>
    <property type="match status" value="1"/>
</dbReference>
<dbReference type="InterPro" id="IPR036388">
    <property type="entry name" value="WH-like_DNA-bd_sf"/>
</dbReference>
<dbReference type="InterPro" id="IPR013249">
    <property type="entry name" value="RNA_pol_sigma70_r4_t2"/>
</dbReference>
<dbReference type="Pfam" id="PF08281">
    <property type="entry name" value="Sigma70_r4_2"/>
    <property type="match status" value="1"/>
</dbReference>
<keyword evidence="7" id="KW-1185">Reference proteome</keyword>
<evidence type="ECO:0000256" key="4">
    <source>
        <dbReference type="ARBA" id="ARBA00023163"/>
    </source>
</evidence>
<evidence type="ECO:0000313" key="7">
    <source>
        <dbReference type="Proteomes" id="UP001501666"/>
    </source>
</evidence>
<comment type="caution">
    <text evidence="6">The sequence shown here is derived from an EMBL/GenBank/DDBJ whole genome shotgun (WGS) entry which is preliminary data.</text>
</comment>